<keyword evidence="2" id="KW-1185">Reference proteome</keyword>
<dbReference type="EMBL" id="BAABZQ010000001">
    <property type="protein sequence ID" value="GAA6500430.1"/>
    <property type="molecule type" value="Genomic_DNA"/>
</dbReference>
<evidence type="ECO:0008006" key="3">
    <source>
        <dbReference type="Google" id="ProtNLM"/>
    </source>
</evidence>
<dbReference type="RefSeq" id="WP_390424280.1">
    <property type="nucleotide sequence ID" value="NZ_BAABZQ010000001.1"/>
</dbReference>
<evidence type="ECO:0000313" key="2">
    <source>
        <dbReference type="Proteomes" id="UP001600941"/>
    </source>
</evidence>
<protein>
    <recommendedName>
        <fullName evidence="3">Phage tail assembly protein</fullName>
    </recommendedName>
</protein>
<proteinExistence type="predicted"/>
<name>A0ABQ0BV70_9FIRM</name>
<evidence type="ECO:0000313" key="1">
    <source>
        <dbReference type="EMBL" id="GAA6500430.1"/>
    </source>
</evidence>
<comment type="caution">
    <text evidence="1">The sequence shown here is derived from an EMBL/GenBank/DDBJ whole genome shotgun (WGS) entry which is preliminary data.</text>
</comment>
<accession>A0ABQ0BV70</accession>
<sequence>MASMSFDFNKIPRSFFTVTLKDDRKLVVKMPMKKTFERITAVQQMDVDNMTADDAMDTLAAICAEALSNNMNKEKVTMGFMADNYDIEEMTLFIDDFMNFVNGVKNNPN</sequence>
<organism evidence="1 2">
    <name type="scientific">Blautia parvula</name>
    <dbReference type="NCBI Taxonomy" id="2877527"/>
    <lineage>
        <taxon>Bacteria</taxon>
        <taxon>Bacillati</taxon>
        <taxon>Bacillota</taxon>
        <taxon>Clostridia</taxon>
        <taxon>Lachnospirales</taxon>
        <taxon>Lachnospiraceae</taxon>
        <taxon>Blautia</taxon>
    </lineage>
</organism>
<gene>
    <name evidence="1" type="ORF">K340107D12_32460</name>
</gene>
<reference evidence="1 2" key="1">
    <citation type="submission" date="2024-04" db="EMBL/GenBank/DDBJ databases">
        <title>Defined microbial consortia suppress multidrug-resistant proinflammatory Enterobacteriaceae via ecological control.</title>
        <authorList>
            <person name="Furuichi M."/>
            <person name="Kawaguchi T."/>
            <person name="Pust M."/>
            <person name="Yasuma K."/>
            <person name="Plichta D."/>
            <person name="Hasegawa N."/>
            <person name="Ohya T."/>
            <person name="Bhattarai S."/>
            <person name="Sasajima S."/>
            <person name="Aoto Y."/>
            <person name="Tuganbaev T."/>
            <person name="Yaginuma M."/>
            <person name="Ueda M."/>
            <person name="Okahashi N."/>
            <person name="Amafuji K."/>
            <person name="Kiridooshi Y."/>
            <person name="Sugita K."/>
            <person name="Strazar M."/>
            <person name="Skelly A."/>
            <person name="Suda W."/>
            <person name="Hattori M."/>
            <person name="Nakamoto N."/>
            <person name="Caballero S."/>
            <person name="Norman J."/>
            <person name="Olle B."/>
            <person name="Tanoue T."/>
            <person name="Arita M."/>
            <person name="Bucci V."/>
            <person name="Atarashi K."/>
            <person name="Xavier R."/>
            <person name="Honda K."/>
        </authorList>
    </citation>
    <scope>NUCLEOTIDE SEQUENCE [LARGE SCALE GENOMIC DNA]</scope>
    <source>
        <strain evidence="2">k34-0107-D12</strain>
    </source>
</reference>
<dbReference type="Proteomes" id="UP001600941">
    <property type="component" value="Unassembled WGS sequence"/>
</dbReference>